<accession>A0ACB9LLC6</accession>
<name>A0ACB9LLC6_9MYRT</name>
<proteinExistence type="predicted"/>
<keyword evidence="2" id="KW-1185">Reference proteome</keyword>
<dbReference type="EMBL" id="CM042890">
    <property type="protein sequence ID" value="KAI4312146.1"/>
    <property type="molecule type" value="Genomic_DNA"/>
</dbReference>
<protein>
    <submittedName>
        <fullName evidence="1">Uncharacterized protein</fullName>
    </submittedName>
</protein>
<sequence>MAKRGYKLQEFLAHSSNVKCLRIGKRSCRLFLTGGDDYKVNLWSIGKPNSLMSLCGHISPVESVAFDASEVLVLGGAASGVIKLWDLEEAKMVRGLTGHRSNCTTVEFHPFGEFFASGSTDTNLKVWDIREKGCIHTYKGHTKGVSTIKFTPDGRWVVSGGYDNVVKVWDLTAGKLLHDFKFHENHIRSIDFHPLEFLMATGSADKTVKYWDLETFELIGSSRPEGSGVRAIAFNPDGRTLFCGFDDNLKVYSWEPVICHDTVDMGWSSLGELCIHEGKIVGCSHYRNSVSVWAADTSLIKPFAKGRTDQQVNLPASHSPAKVENSVRLSSSVRCPSPDYETKDIKNIYVDTSGGKPTLQRASSLNSSKVLLPLDLKDRKNLTTQSPRQSSVTASPEKLNGRSNFVVPVTVTPDSSDGREAPQSRKDSITLSKTKPGMLLRPGHTRRPSLTKYSSIERLSVPSESPDIISSNRVASCHLEPNSGCRDASDSENVVMESSEGMLPDIKTLTRTTSPAEIPKPEKASLVNPEHVVRVSSEENVPSLENISEKLESAKITKVEKGDECVAQSRENKSMKIVRGVAVMTGRTRTLVEKFEKRERLNIVEEQGAITLAPVTPTMDCSLACRVDAVDRKENSSSNTSHEVSIPSVMATTLDRTPVTAAPLAENLNRRDGFTAHTVVGNSPSSQFDATDRKENSSRSQSDGISTPSPMSTTSNGTPVAAAPLAESFKRRVQSCVNVQPIVLAPDVPCVRHRTPVAAKPLAESIKRRDRSSNSGQPIVVAPDVPHVMPTDYEVIVMEEQEPECTGYRQNATVESIPGNEPQISGSMEFDCENHTDVIEVLMQSHEVFLTTLRSRLTKLQVVRHFWERKDMKGAINALKRLPDHSVQAHVIGVLTEKMEILNLDLFSLLLPVLVGLLDSKTERHAILSMEMLMKLVAVFGPVVRSTISARPSVGVDLHAEERLECCNQCWLQMQKIQKILPLLVRCGGLLAKAAHELNLILQQV</sequence>
<organism evidence="1 2">
    <name type="scientific">Melastoma candidum</name>
    <dbReference type="NCBI Taxonomy" id="119954"/>
    <lineage>
        <taxon>Eukaryota</taxon>
        <taxon>Viridiplantae</taxon>
        <taxon>Streptophyta</taxon>
        <taxon>Embryophyta</taxon>
        <taxon>Tracheophyta</taxon>
        <taxon>Spermatophyta</taxon>
        <taxon>Magnoliopsida</taxon>
        <taxon>eudicotyledons</taxon>
        <taxon>Gunneridae</taxon>
        <taxon>Pentapetalae</taxon>
        <taxon>rosids</taxon>
        <taxon>malvids</taxon>
        <taxon>Myrtales</taxon>
        <taxon>Melastomataceae</taxon>
        <taxon>Melastomatoideae</taxon>
        <taxon>Melastomateae</taxon>
        <taxon>Melastoma</taxon>
    </lineage>
</organism>
<evidence type="ECO:0000313" key="1">
    <source>
        <dbReference type="EMBL" id="KAI4312146.1"/>
    </source>
</evidence>
<evidence type="ECO:0000313" key="2">
    <source>
        <dbReference type="Proteomes" id="UP001057402"/>
    </source>
</evidence>
<comment type="caution">
    <text evidence="1">The sequence shown here is derived from an EMBL/GenBank/DDBJ whole genome shotgun (WGS) entry which is preliminary data.</text>
</comment>
<dbReference type="Proteomes" id="UP001057402">
    <property type="component" value="Chromosome 11"/>
</dbReference>
<gene>
    <name evidence="1" type="ORF">MLD38_036989</name>
</gene>
<reference evidence="2" key="1">
    <citation type="journal article" date="2023" name="Front. Plant Sci.">
        <title>Chromosomal-level genome assembly of Melastoma candidum provides insights into trichome evolution.</title>
        <authorList>
            <person name="Zhong Y."/>
            <person name="Wu W."/>
            <person name="Sun C."/>
            <person name="Zou P."/>
            <person name="Liu Y."/>
            <person name="Dai S."/>
            <person name="Zhou R."/>
        </authorList>
    </citation>
    <scope>NUCLEOTIDE SEQUENCE [LARGE SCALE GENOMIC DNA]</scope>
</reference>